<protein>
    <submittedName>
        <fullName evidence="1">Uncharacterized protein</fullName>
    </submittedName>
</protein>
<dbReference type="RefSeq" id="WP_091086259.1">
    <property type="nucleotide sequence ID" value="NZ_FNRD01000003.1"/>
</dbReference>
<dbReference type="EMBL" id="FNRD01000003">
    <property type="protein sequence ID" value="SEA29614.1"/>
    <property type="molecule type" value="Genomic_DNA"/>
</dbReference>
<evidence type="ECO:0000313" key="2">
    <source>
        <dbReference type="Proteomes" id="UP000198951"/>
    </source>
</evidence>
<dbReference type="STRING" id="150146.SAMN05443667_103150"/>
<dbReference type="AlphaFoldDB" id="A0A1H4A2C1"/>
<accession>A0A1H4A2C1</accession>
<proteinExistence type="predicted"/>
<organism evidence="1 2">
    <name type="scientific">Flavobacterium gillisiae</name>
    <dbReference type="NCBI Taxonomy" id="150146"/>
    <lineage>
        <taxon>Bacteria</taxon>
        <taxon>Pseudomonadati</taxon>
        <taxon>Bacteroidota</taxon>
        <taxon>Flavobacteriia</taxon>
        <taxon>Flavobacteriales</taxon>
        <taxon>Flavobacteriaceae</taxon>
        <taxon>Flavobacterium</taxon>
    </lineage>
</organism>
<sequence length="606" mass="69891">MPSQPKIVLFILMLFCYQLSFSQIKKTEKDSLEVYENIQTYSKKNKFTRFLHTIIFEPINSKKKKQAVKPQKKLIVEGKIIRSINIITLDPFGYSDVDTTKNPRNWGERTGNRLHLKSKKIAIKNLLLFKKNTPYNAFLIKESERIIRMQKFVNRVTISVETPTSQSDSVDVSIRVLDSWSTIPKIALSGTKMSLGVNERNFFGIGHQLDYIYTHRSSDGKSANNLAYTVPNIRNTFVRTVFKYQNDLEDYYSKSIAVERPFYSPLAKWAGGIYLDQQFRKDTLQTADLNYVEQNFKFSSHDFWVGKAFQIFKENTINDRTTNLILTGRFLNINYIESPSIEYDPINFFSGEQLILSGIGINTRQFIKDQYIFRNGIVEDVPIGRSYGLTFGYQKKNYSWRPYLGAQVSFGKYHKWGFLSTNFEVGTFFNNSKTEQTAFSFQANYFTKLMELGNWKLRQFIKPQVIIGINRQNSIGDRLTINEDSGIQGFNSAIYGTSKMIMTLQTQAYAPKDIGGFRLNPYFNYSIALLGNNVDGRTTNKGYSKIGIGVIINNDYLVFRSFQLSLSYYPTIPFQGDNIFTTNAFQTSDFGLQSFELAKPRTVLYK</sequence>
<dbReference type="Proteomes" id="UP000198951">
    <property type="component" value="Unassembled WGS sequence"/>
</dbReference>
<keyword evidence="2" id="KW-1185">Reference proteome</keyword>
<name>A0A1H4A2C1_9FLAO</name>
<dbReference type="OrthoDB" id="1110633at2"/>
<evidence type="ECO:0000313" key="1">
    <source>
        <dbReference type="EMBL" id="SEA29614.1"/>
    </source>
</evidence>
<reference evidence="2" key="1">
    <citation type="submission" date="2016-10" db="EMBL/GenBank/DDBJ databases">
        <authorList>
            <person name="Varghese N."/>
            <person name="Submissions S."/>
        </authorList>
    </citation>
    <scope>NUCLEOTIDE SEQUENCE [LARGE SCALE GENOMIC DNA]</scope>
    <source>
        <strain evidence="2">DSM 22376</strain>
    </source>
</reference>
<gene>
    <name evidence="1" type="ORF">SAMN05443667_103150</name>
</gene>